<keyword evidence="2" id="KW-1185">Reference proteome</keyword>
<evidence type="ECO:0000313" key="2">
    <source>
        <dbReference type="Proteomes" id="UP000295288"/>
    </source>
</evidence>
<evidence type="ECO:0000313" key="1">
    <source>
        <dbReference type="EMBL" id="QBP33196.1"/>
    </source>
</evidence>
<organism evidence="1 2">
    <name type="scientific">Shigella phage Silverhawkium</name>
    <dbReference type="NCBI Taxonomy" id="2530185"/>
    <lineage>
        <taxon>Viruses</taxon>
        <taxon>Duplodnaviria</taxon>
        <taxon>Heunggongvirae</taxon>
        <taxon>Uroviricota</taxon>
        <taxon>Caudoviricetes</taxon>
        <taxon>Andersonviridae</taxon>
        <taxon>Ounavirinae</taxon>
        <taxon>Mooglevirus</taxon>
        <taxon>Mooglevirus silverhawkium</taxon>
    </lineage>
</organism>
<sequence length="87" mass="9968">MEHVELIELLKIGTVTEDVSLFHRVESDMFTGEQIKESYEVVGFKDGETFGHFDLTKSEAIVKYDVLSCEILSKYNEKRLATYAAMN</sequence>
<reference evidence="1 2" key="1">
    <citation type="submission" date="2019-02" db="EMBL/GenBank/DDBJ databases">
        <title>A cornucopia of Shigella phages from the Cornhusker state.</title>
        <authorList>
            <person name="Doore S.M."/>
            <person name="Schrad J.R."/>
            <person name="Perrett H.R."/>
            <person name="Dover J.A."/>
            <person name="Schrad K.P."/>
            <person name="Dean W.F."/>
            <person name="Parent K.N."/>
        </authorList>
    </citation>
    <scope>NUCLEOTIDE SEQUENCE [LARGE SCALE GENOMIC DNA]</scope>
</reference>
<dbReference type="Proteomes" id="UP000295288">
    <property type="component" value="Segment"/>
</dbReference>
<name>A0A482JKF3_9CAUD</name>
<accession>A0A482JKF3</accession>
<protein>
    <submittedName>
        <fullName evidence="1">Uncharacterized protein</fullName>
    </submittedName>
</protein>
<proteinExistence type="predicted"/>
<gene>
    <name evidence="1" type="ORF">Silverhawkium_gp110</name>
</gene>
<dbReference type="EMBL" id="MK562505">
    <property type="protein sequence ID" value="QBP33196.1"/>
    <property type="molecule type" value="Genomic_DNA"/>
</dbReference>